<dbReference type="InterPro" id="IPR003439">
    <property type="entry name" value="ABC_transporter-like_ATP-bd"/>
</dbReference>
<keyword evidence="9" id="KW-0472">Membrane</keyword>
<organism evidence="11 12">
    <name type="scientific">Anoxybacillus flavithermus (strain DSM 21510 / WK1)</name>
    <dbReference type="NCBI Taxonomy" id="491915"/>
    <lineage>
        <taxon>Bacteria</taxon>
        <taxon>Bacillati</taxon>
        <taxon>Bacillota</taxon>
        <taxon>Bacilli</taxon>
        <taxon>Bacillales</taxon>
        <taxon>Anoxybacillaceae</taxon>
        <taxon>Anoxybacillus</taxon>
    </lineage>
</organism>
<dbReference type="GO" id="GO:0005524">
    <property type="term" value="F:ATP binding"/>
    <property type="evidence" value="ECO:0007669"/>
    <property type="project" value="UniProtKB-KW"/>
</dbReference>
<dbReference type="AlphaFoldDB" id="B7GLX0"/>
<evidence type="ECO:0000256" key="8">
    <source>
        <dbReference type="ARBA" id="ARBA00023065"/>
    </source>
</evidence>
<keyword evidence="8" id="KW-0406">Ion transport</keyword>
<dbReference type="Proteomes" id="UP000000742">
    <property type="component" value="Chromosome"/>
</dbReference>
<keyword evidence="7" id="KW-0408">Iron</keyword>
<dbReference type="PANTHER" id="PTHR42771:SF11">
    <property type="entry name" value="FERRICHROME TRANSPORT ATP-BINDING PROTEIN FHUC"/>
    <property type="match status" value="1"/>
</dbReference>
<evidence type="ECO:0000256" key="9">
    <source>
        <dbReference type="ARBA" id="ARBA00023136"/>
    </source>
</evidence>
<dbReference type="InterPro" id="IPR017871">
    <property type="entry name" value="ABC_transporter-like_CS"/>
</dbReference>
<dbReference type="PANTHER" id="PTHR42771">
    <property type="entry name" value="IRON(3+)-HYDROXAMATE IMPORT ATP-BINDING PROTEIN FHUC"/>
    <property type="match status" value="1"/>
</dbReference>
<dbReference type="EMBL" id="CP000922">
    <property type="protein sequence ID" value="ACJ34849.1"/>
    <property type="molecule type" value="Genomic_DNA"/>
</dbReference>
<evidence type="ECO:0000256" key="3">
    <source>
        <dbReference type="ARBA" id="ARBA00022475"/>
    </source>
</evidence>
<evidence type="ECO:0000313" key="12">
    <source>
        <dbReference type="Proteomes" id="UP000000742"/>
    </source>
</evidence>
<dbReference type="HOGENOM" id="CLU_000604_1_11_9"/>
<dbReference type="InterPro" id="IPR003593">
    <property type="entry name" value="AAA+_ATPase"/>
</dbReference>
<dbReference type="eggNOG" id="COG1120">
    <property type="taxonomic scope" value="Bacteria"/>
</dbReference>
<comment type="subcellular location">
    <subcellularLocation>
        <location evidence="1">Cell membrane</location>
        <topology evidence="1">Peripheral membrane protein</topology>
    </subcellularLocation>
</comment>
<keyword evidence="4" id="KW-0410">Iron transport</keyword>
<evidence type="ECO:0000256" key="2">
    <source>
        <dbReference type="ARBA" id="ARBA00022448"/>
    </source>
</evidence>
<gene>
    <name evidence="11" type="primary">fhuC</name>
    <name evidence="11" type="ordered locus">Aflv_2494</name>
</gene>
<dbReference type="PROSITE" id="PS50893">
    <property type="entry name" value="ABC_TRANSPORTER_2"/>
    <property type="match status" value="1"/>
</dbReference>
<reference evidence="11 12" key="1">
    <citation type="journal article" date="2008" name="Genome Biol.">
        <title>Encapsulated in silica: genome, proteome and physiology of the thermophilic bacterium Anoxybacillus flavithermus WK1.</title>
        <authorList>
            <person name="Saw J.H."/>
            <person name="Mountain B.W."/>
            <person name="Feng L."/>
            <person name="Omelchenko M.V."/>
            <person name="Hou S."/>
            <person name="Saito J.A."/>
            <person name="Stott M.B."/>
            <person name="Li D."/>
            <person name="Zhao G."/>
            <person name="Wu J."/>
            <person name="Galperin M.Y."/>
            <person name="Koonin E.V."/>
            <person name="Makarova K.S."/>
            <person name="Wolf Y.I."/>
            <person name="Rigden D.J."/>
            <person name="Dunfield P.F."/>
            <person name="Wang L."/>
            <person name="Alam M."/>
        </authorList>
    </citation>
    <scope>NUCLEOTIDE SEQUENCE [LARGE SCALE GENOMIC DNA]</scope>
    <source>
        <strain evidence="12">DSM 21510 / WK1</strain>
    </source>
</reference>
<dbReference type="STRING" id="491915.Aflv_2494"/>
<dbReference type="Gene3D" id="3.40.50.300">
    <property type="entry name" value="P-loop containing nucleotide triphosphate hydrolases"/>
    <property type="match status" value="1"/>
</dbReference>
<evidence type="ECO:0000256" key="6">
    <source>
        <dbReference type="ARBA" id="ARBA00022840"/>
    </source>
</evidence>
<proteinExistence type="predicted"/>
<dbReference type="FunFam" id="3.40.50.300:FF:000134">
    <property type="entry name" value="Iron-enterobactin ABC transporter ATP-binding protein"/>
    <property type="match status" value="1"/>
</dbReference>
<dbReference type="Pfam" id="PF00005">
    <property type="entry name" value="ABC_tran"/>
    <property type="match status" value="1"/>
</dbReference>
<dbReference type="PROSITE" id="PS00211">
    <property type="entry name" value="ABC_TRANSPORTER_1"/>
    <property type="match status" value="1"/>
</dbReference>
<keyword evidence="6" id="KW-0067">ATP-binding</keyword>
<evidence type="ECO:0000256" key="1">
    <source>
        <dbReference type="ARBA" id="ARBA00004202"/>
    </source>
</evidence>
<evidence type="ECO:0000256" key="4">
    <source>
        <dbReference type="ARBA" id="ARBA00022496"/>
    </source>
</evidence>
<dbReference type="InterPro" id="IPR051535">
    <property type="entry name" value="Siderophore_ABC-ATPase"/>
</dbReference>
<dbReference type="SUPFAM" id="SSF52540">
    <property type="entry name" value="P-loop containing nucleoside triphosphate hydrolases"/>
    <property type="match status" value="1"/>
</dbReference>
<feature type="domain" description="ABC transporter" evidence="10">
    <location>
        <begin position="17"/>
        <end position="253"/>
    </location>
</feature>
<sequence length="278" mass="31914">MDHSFYIFSIKGGMYVLSAKHITYQHSDHFSIEDVHIDIQKGEIVSLIGPNGSGKSTLLRLLSHVLKPIGGTVLLDGTEIHTLSRKAIAKKMAMLPQTNNHQLDMTVRELVEFGRNPHKGWFQSLNDEDEQVIRWALEMTNLQSYEYRFLHSLSGGERQRAWIAMALAQRPEVLLLDEPTTYLDISHQLEVMELIQVLNQQLGMTVVMVLHDINQAAQYSDRMIVMKDGKIQYDGRTQCVICKRMFQDIFGIDVDIRYEGDKPFFIPIRKTCHIPCLT</sequence>
<evidence type="ECO:0000313" key="11">
    <source>
        <dbReference type="EMBL" id="ACJ34849.1"/>
    </source>
</evidence>
<dbReference type="InterPro" id="IPR027417">
    <property type="entry name" value="P-loop_NTPase"/>
</dbReference>
<dbReference type="GO" id="GO:0016887">
    <property type="term" value="F:ATP hydrolysis activity"/>
    <property type="evidence" value="ECO:0007669"/>
    <property type="project" value="InterPro"/>
</dbReference>
<evidence type="ECO:0000256" key="7">
    <source>
        <dbReference type="ARBA" id="ARBA00023004"/>
    </source>
</evidence>
<dbReference type="GO" id="GO:0006826">
    <property type="term" value="P:iron ion transport"/>
    <property type="evidence" value="ECO:0007669"/>
    <property type="project" value="UniProtKB-KW"/>
</dbReference>
<keyword evidence="3" id="KW-1003">Cell membrane</keyword>
<accession>B7GLX0</accession>
<evidence type="ECO:0000259" key="10">
    <source>
        <dbReference type="PROSITE" id="PS50893"/>
    </source>
</evidence>
<protein>
    <submittedName>
        <fullName evidence="11">ABC-type Fe3+-siderophore transport system, ATPase component</fullName>
    </submittedName>
</protein>
<dbReference type="GO" id="GO:0005886">
    <property type="term" value="C:plasma membrane"/>
    <property type="evidence" value="ECO:0007669"/>
    <property type="project" value="UniProtKB-SubCell"/>
</dbReference>
<dbReference type="CDD" id="cd03214">
    <property type="entry name" value="ABC_Iron-Siderophores_B12_Hemin"/>
    <property type="match status" value="1"/>
</dbReference>
<name>B7GLX0_ANOFW</name>
<keyword evidence="5" id="KW-0547">Nucleotide-binding</keyword>
<evidence type="ECO:0000256" key="5">
    <source>
        <dbReference type="ARBA" id="ARBA00022741"/>
    </source>
</evidence>
<dbReference type="KEGG" id="afl:Aflv_2494"/>
<dbReference type="SMART" id="SM00382">
    <property type="entry name" value="AAA"/>
    <property type="match status" value="1"/>
</dbReference>
<keyword evidence="2" id="KW-0813">Transport</keyword>